<dbReference type="AlphaFoldDB" id="A0A848DDK7"/>
<dbReference type="GO" id="GO:0046872">
    <property type="term" value="F:metal ion binding"/>
    <property type="evidence" value="ECO:0007669"/>
    <property type="project" value="InterPro"/>
</dbReference>
<evidence type="ECO:0000256" key="8">
    <source>
        <dbReference type="ARBA" id="ARBA00022840"/>
    </source>
</evidence>
<dbReference type="HAMAP" id="MF_00138">
    <property type="entry name" value="GARS"/>
    <property type="match status" value="1"/>
</dbReference>
<dbReference type="Pfam" id="PF02844">
    <property type="entry name" value="GARS_N"/>
    <property type="match status" value="1"/>
</dbReference>
<comment type="similarity">
    <text evidence="9 12">Belongs to the GARS family.</text>
</comment>
<dbReference type="InterPro" id="IPR016185">
    <property type="entry name" value="PreATP-grasp_dom_sf"/>
</dbReference>
<dbReference type="UniPathway" id="UPA00074">
    <property type="reaction ID" value="UER00125"/>
</dbReference>
<dbReference type="GO" id="GO:0004637">
    <property type="term" value="F:phosphoribosylamine-glycine ligase activity"/>
    <property type="evidence" value="ECO:0007669"/>
    <property type="project" value="UniProtKB-UniRule"/>
</dbReference>
<proteinExistence type="inferred from homology"/>
<sequence>MRVLVVGSGAREHAIVLALAQDPGVTALSCAPGNAGTAAVAEQRGLDVRDPKAVAALATDWKADLVVIGPEVPLVAGVADAVRAAGIACFGPSAAAARIEGSKTFAKDVMTAAGVPTATAETVDNPAHLDAVLSRFAPPYVVKDDGLAAGKGVVVSPDLEVARAHALHLLDDGHPVLLESFLDGPEASLFCLVDGRTVVPLLPAQDFKRVGDDDSGPNTGGMGAYAPLPWSDPGLVDDLVARVVQPVVDEMARRGTPFTGLLYAGLALTSDGPSVIEFNCRFGDPETQVVLALLRTPLAGLLHAAATGTLDEVPPLEWSDGAAVTVVVAAEGYPGTPRLGDVITGAEADGVLHAGTRRRDDGAVVSAGGRVLSVVGTGADLDAAREDAYRRLAGVHLAGSHHRTDIALRAARGEVAVPDKG</sequence>
<evidence type="ECO:0000256" key="10">
    <source>
        <dbReference type="ARBA" id="ARBA00042242"/>
    </source>
</evidence>
<dbReference type="Pfam" id="PF01071">
    <property type="entry name" value="GARS_A"/>
    <property type="match status" value="1"/>
</dbReference>
<protein>
    <recommendedName>
        <fullName evidence="4 12">Phosphoribosylamine--glycine ligase</fullName>
        <ecNumber evidence="4 12">6.3.4.13</ecNumber>
    </recommendedName>
    <alternativeName>
        <fullName evidence="12">GARS</fullName>
    </alternativeName>
    <alternativeName>
        <fullName evidence="10 12">Glycinamide ribonucleotide synthetase</fullName>
    </alternativeName>
    <alternativeName>
        <fullName evidence="11 12">Phosphoribosylglycinamide synthetase</fullName>
    </alternativeName>
</protein>
<dbReference type="InterPro" id="IPR020561">
    <property type="entry name" value="PRibGlycinamid_synth_ATP-grasp"/>
</dbReference>
<dbReference type="EC" id="6.3.4.13" evidence="4 12"/>
<dbReference type="GO" id="GO:0006189">
    <property type="term" value="P:'de novo' IMP biosynthetic process"/>
    <property type="evidence" value="ECO:0007669"/>
    <property type="project" value="UniProtKB-UniRule"/>
</dbReference>
<dbReference type="InterPro" id="IPR020559">
    <property type="entry name" value="PRibGlycinamide_synth_CS"/>
</dbReference>
<dbReference type="RefSeq" id="WP_169410173.1">
    <property type="nucleotide sequence ID" value="NZ_JAAXKZ010000007.1"/>
</dbReference>
<dbReference type="InterPro" id="IPR013815">
    <property type="entry name" value="ATP_grasp_subdomain_1"/>
</dbReference>
<dbReference type="PANTHER" id="PTHR43472">
    <property type="entry name" value="PHOSPHORIBOSYLAMINE--GLYCINE LIGASE"/>
    <property type="match status" value="1"/>
</dbReference>
<evidence type="ECO:0000256" key="7">
    <source>
        <dbReference type="ARBA" id="ARBA00022755"/>
    </source>
</evidence>
<dbReference type="Gene3D" id="3.90.600.10">
    <property type="entry name" value="Phosphoribosylglycinamide synthetase, C-terminal domain"/>
    <property type="match status" value="1"/>
</dbReference>
<evidence type="ECO:0000313" key="15">
    <source>
        <dbReference type="EMBL" id="NMH90681.1"/>
    </source>
</evidence>
<dbReference type="Gene3D" id="3.30.470.20">
    <property type="entry name" value="ATP-grasp fold, B domain"/>
    <property type="match status" value="1"/>
</dbReference>
<keyword evidence="5 12" id="KW-0436">Ligase</keyword>
<dbReference type="InterPro" id="IPR020562">
    <property type="entry name" value="PRibGlycinamide_synth_N"/>
</dbReference>
<name>A0A848DDK7_9PSEU</name>
<evidence type="ECO:0000256" key="1">
    <source>
        <dbReference type="ARBA" id="ARBA00001936"/>
    </source>
</evidence>
<keyword evidence="6 13" id="KW-0547">Nucleotide-binding</keyword>
<gene>
    <name evidence="12 15" type="primary">purD</name>
    <name evidence="15" type="ORF">HF519_03605</name>
</gene>
<feature type="domain" description="ATP-grasp" evidence="14">
    <location>
        <begin position="107"/>
        <end position="307"/>
    </location>
</feature>
<dbReference type="SUPFAM" id="SSF51246">
    <property type="entry name" value="Rudiment single hybrid motif"/>
    <property type="match status" value="1"/>
</dbReference>
<dbReference type="Proteomes" id="UP000586918">
    <property type="component" value="Unassembled WGS sequence"/>
</dbReference>
<evidence type="ECO:0000256" key="9">
    <source>
        <dbReference type="ARBA" id="ARBA00038345"/>
    </source>
</evidence>
<evidence type="ECO:0000256" key="3">
    <source>
        <dbReference type="ARBA" id="ARBA00005174"/>
    </source>
</evidence>
<dbReference type="PROSITE" id="PS00184">
    <property type="entry name" value="GARS"/>
    <property type="match status" value="1"/>
</dbReference>
<dbReference type="EMBL" id="JAAXKZ010000007">
    <property type="protein sequence ID" value="NMH90681.1"/>
    <property type="molecule type" value="Genomic_DNA"/>
</dbReference>
<evidence type="ECO:0000256" key="12">
    <source>
        <dbReference type="HAMAP-Rule" id="MF_00138"/>
    </source>
</evidence>
<dbReference type="SMART" id="SM01210">
    <property type="entry name" value="GARS_C"/>
    <property type="match status" value="1"/>
</dbReference>
<dbReference type="NCBIfam" id="TIGR00877">
    <property type="entry name" value="purD"/>
    <property type="match status" value="1"/>
</dbReference>
<dbReference type="PROSITE" id="PS50975">
    <property type="entry name" value="ATP_GRASP"/>
    <property type="match status" value="1"/>
</dbReference>
<dbReference type="PANTHER" id="PTHR43472:SF1">
    <property type="entry name" value="PHOSPHORIBOSYLAMINE--GLYCINE LIGASE, CHLOROPLASTIC"/>
    <property type="match status" value="1"/>
</dbReference>
<dbReference type="InterPro" id="IPR011054">
    <property type="entry name" value="Rudment_hybrid_motif"/>
</dbReference>
<evidence type="ECO:0000256" key="2">
    <source>
        <dbReference type="ARBA" id="ARBA00001946"/>
    </source>
</evidence>
<comment type="pathway">
    <text evidence="3 12">Purine metabolism; IMP biosynthesis via de novo pathway; N(1)-(5-phospho-D-ribosyl)glycinamide from 5-phospho-alpha-D-ribose 1-diphosphate: step 2/2.</text>
</comment>
<comment type="cofactor">
    <cofactor evidence="2">
        <name>Mg(2+)</name>
        <dbReference type="ChEBI" id="CHEBI:18420"/>
    </cofactor>
</comment>
<comment type="cofactor">
    <cofactor evidence="1">
        <name>Mn(2+)</name>
        <dbReference type="ChEBI" id="CHEBI:29035"/>
    </cofactor>
</comment>
<accession>A0A848DDK7</accession>
<comment type="catalytic activity">
    <reaction evidence="12">
        <text>5-phospho-beta-D-ribosylamine + glycine + ATP = N(1)-(5-phospho-beta-D-ribosyl)glycinamide + ADP + phosphate + H(+)</text>
        <dbReference type="Rhea" id="RHEA:17453"/>
        <dbReference type="ChEBI" id="CHEBI:15378"/>
        <dbReference type="ChEBI" id="CHEBI:30616"/>
        <dbReference type="ChEBI" id="CHEBI:43474"/>
        <dbReference type="ChEBI" id="CHEBI:57305"/>
        <dbReference type="ChEBI" id="CHEBI:58681"/>
        <dbReference type="ChEBI" id="CHEBI:143788"/>
        <dbReference type="ChEBI" id="CHEBI:456216"/>
        <dbReference type="EC" id="6.3.4.13"/>
    </reaction>
</comment>
<evidence type="ECO:0000256" key="13">
    <source>
        <dbReference type="PROSITE-ProRule" id="PRU00409"/>
    </source>
</evidence>
<evidence type="ECO:0000259" key="14">
    <source>
        <dbReference type="PROSITE" id="PS50975"/>
    </source>
</evidence>
<keyword evidence="8 13" id="KW-0067">ATP-binding</keyword>
<evidence type="ECO:0000256" key="5">
    <source>
        <dbReference type="ARBA" id="ARBA00022598"/>
    </source>
</evidence>
<reference evidence="15 16" key="1">
    <citation type="submission" date="2020-04" db="EMBL/GenBank/DDBJ databases">
        <authorList>
            <person name="Klaysubun C."/>
            <person name="Duangmal K."/>
            <person name="Lipun K."/>
        </authorList>
    </citation>
    <scope>NUCLEOTIDE SEQUENCE [LARGE SCALE GENOMIC DNA]</scope>
    <source>
        <strain evidence="15 16">DSM 45300</strain>
    </source>
</reference>
<dbReference type="InterPro" id="IPR000115">
    <property type="entry name" value="PRibGlycinamide_synth"/>
</dbReference>
<dbReference type="SMART" id="SM01209">
    <property type="entry name" value="GARS_A"/>
    <property type="match status" value="1"/>
</dbReference>
<evidence type="ECO:0000256" key="6">
    <source>
        <dbReference type="ARBA" id="ARBA00022741"/>
    </source>
</evidence>
<dbReference type="InterPro" id="IPR037123">
    <property type="entry name" value="PRibGlycinamide_synth_C_sf"/>
</dbReference>
<evidence type="ECO:0000256" key="11">
    <source>
        <dbReference type="ARBA" id="ARBA00042864"/>
    </source>
</evidence>
<dbReference type="InterPro" id="IPR011761">
    <property type="entry name" value="ATP-grasp"/>
</dbReference>
<dbReference type="InterPro" id="IPR020560">
    <property type="entry name" value="PRibGlycinamide_synth_C-dom"/>
</dbReference>
<keyword evidence="7 12" id="KW-0658">Purine biosynthesis</keyword>
<evidence type="ECO:0000256" key="4">
    <source>
        <dbReference type="ARBA" id="ARBA00013255"/>
    </source>
</evidence>
<dbReference type="Gene3D" id="3.30.1490.20">
    <property type="entry name" value="ATP-grasp fold, A domain"/>
    <property type="match status" value="1"/>
</dbReference>
<keyword evidence="16" id="KW-1185">Reference proteome</keyword>
<organism evidence="15 16">
    <name type="scientific">Pseudonocardia bannensis</name>
    <dbReference type="NCBI Taxonomy" id="630973"/>
    <lineage>
        <taxon>Bacteria</taxon>
        <taxon>Bacillati</taxon>
        <taxon>Actinomycetota</taxon>
        <taxon>Actinomycetes</taxon>
        <taxon>Pseudonocardiales</taxon>
        <taxon>Pseudonocardiaceae</taxon>
        <taxon>Pseudonocardia</taxon>
    </lineage>
</organism>
<dbReference type="GO" id="GO:0005524">
    <property type="term" value="F:ATP binding"/>
    <property type="evidence" value="ECO:0007669"/>
    <property type="project" value="UniProtKB-UniRule"/>
</dbReference>
<dbReference type="Gene3D" id="3.40.50.20">
    <property type="match status" value="1"/>
</dbReference>
<evidence type="ECO:0000313" key="16">
    <source>
        <dbReference type="Proteomes" id="UP000586918"/>
    </source>
</evidence>
<dbReference type="GO" id="GO:0009113">
    <property type="term" value="P:purine nucleobase biosynthetic process"/>
    <property type="evidence" value="ECO:0007669"/>
    <property type="project" value="InterPro"/>
</dbReference>
<dbReference type="Pfam" id="PF02843">
    <property type="entry name" value="GARS_C"/>
    <property type="match status" value="1"/>
</dbReference>
<comment type="caution">
    <text evidence="15">The sequence shown here is derived from an EMBL/GenBank/DDBJ whole genome shotgun (WGS) entry which is preliminary data.</text>
</comment>
<dbReference type="SUPFAM" id="SSF56059">
    <property type="entry name" value="Glutathione synthetase ATP-binding domain-like"/>
    <property type="match status" value="1"/>
</dbReference>
<dbReference type="SUPFAM" id="SSF52440">
    <property type="entry name" value="PreATP-grasp domain"/>
    <property type="match status" value="1"/>
</dbReference>